<accession>A0A653CJU9</accession>
<dbReference type="Proteomes" id="UP000410492">
    <property type="component" value="Unassembled WGS sequence"/>
</dbReference>
<evidence type="ECO:0000313" key="2">
    <source>
        <dbReference type="EMBL" id="VEN48053.1"/>
    </source>
</evidence>
<keyword evidence="3" id="KW-1185">Reference proteome</keyword>
<protein>
    <submittedName>
        <fullName evidence="2">Uncharacterized protein</fullName>
    </submittedName>
</protein>
<proteinExistence type="predicted"/>
<dbReference type="EMBL" id="CAACVG010008013">
    <property type="protein sequence ID" value="VEN48053.1"/>
    <property type="molecule type" value="Genomic_DNA"/>
</dbReference>
<keyword evidence="1" id="KW-0732">Signal</keyword>
<gene>
    <name evidence="2" type="ORF">CALMAC_LOCUS9644</name>
</gene>
<reference evidence="2 3" key="1">
    <citation type="submission" date="2019-01" db="EMBL/GenBank/DDBJ databases">
        <authorList>
            <person name="Sayadi A."/>
        </authorList>
    </citation>
    <scope>NUCLEOTIDE SEQUENCE [LARGE SCALE GENOMIC DNA]</scope>
</reference>
<evidence type="ECO:0000313" key="3">
    <source>
        <dbReference type="Proteomes" id="UP000410492"/>
    </source>
</evidence>
<name>A0A653CJU9_CALMS</name>
<sequence length="83" mass="9254">MKLLSALFVIGVLSKADSRALENGDSRIINGKEVDVNDYPFMVKLTSIYQVPGIKSKYDGFKLRRCIDSSSSGPNSRTLYYSK</sequence>
<feature type="chain" id="PRO_5024871891" evidence="1">
    <location>
        <begin position="19"/>
        <end position="83"/>
    </location>
</feature>
<organism evidence="2 3">
    <name type="scientific">Callosobruchus maculatus</name>
    <name type="common">Southern cowpea weevil</name>
    <name type="synonym">Pulse bruchid</name>
    <dbReference type="NCBI Taxonomy" id="64391"/>
    <lineage>
        <taxon>Eukaryota</taxon>
        <taxon>Metazoa</taxon>
        <taxon>Ecdysozoa</taxon>
        <taxon>Arthropoda</taxon>
        <taxon>Hexapoda</taxon>
        <taxon>Insecta</taxon>
        <taxon>Pterygota</taxon>
        <taxon>Neoptera</taxon>
        <taxon>Endopterygota</taxon>
        <taxon>Coleoptera</taxon>
        <taxon>Polyphaga</taxon>
        <taxon>Cucujiformia</taxon>
        <taxon>Chrysomeloidea</taxon>
        <taxon>Chrysomelidae</taxon>
        <taxon>Bruchinae</taxon>
        <taxon>Bruchini</taxon>
        <taxon>Callosobruchus</taxon>
    </lineage>
</organism>
<feature type="signal peptide" evidence="1">
    <location>
        <begin position="1"/>
        <end position="18"/>
    </location>
</feature>
<dbReference type="AlphaFoldDB" id="A0A653CJU9"/>
<dbReference type="OrthoDB" id="6728441at2759"/>
<evidence type="ECO:0000256" key="1">
    <source>
        <dbReference type="SAM" id="SignalP"/>
    </source>
</evidence>